<dbReference type="Proteomes" id="UP000780801">
    <property type="component" value="Unassembled WGS sequence"/>
</dbReference>
<evidence type="ECO:0000256" key="1">
    <source>
        <dbReference type="PROSITE-ProRule" id="PRU00708"/>
    </source>
</evidence>
<comment type="caution">
    <text evidence="3">The sequence shown here is derived from an EMBL/GenBank/DDBJ whole genome shotgun (WGS) entry which is preliminary data.</text>
</comment>
<dbReference type="PROSITE" id="PS51375">
    <property type="entry name" value="PPR"/>
    <property type="match status" value="1"/>
</dbReference>
<dbReference type="NCBIfam" id="TIGR00756">
    <property type="entry name" value="PPR"/>
    <property type="match status" value="1"/>
</dbReference>
<organism evidence="3 4">
    <name type="scientific">Lunasporangiospora selenospora</name>
    <dbReference type="NCBI Taxonomy" id="979761"/>
    <lineage>
        <taxon>Eukaryota</taxon>
        <taxon>Fungi</taxon>
        <taxon>Fungi incertae sedis</taxon>
        <taxon>Mucoromycota</taxon>
        <taxon>Mortierellomycotina</taxon>
        <taxon>Mortierellomycetes</taxon>
        <taxon>Mortierellales</taxon>
        <taxon>Mortierellaceae</taxon>
        <taxon>Lunasporangiospora</taxon>
    </lineage>
</organism>
<dbReference type="InterPro" id="IPR002885">
    <property type="entry name" value="PPR_rpt"/>
</dbReference>
<dbReference type="Gene3D" id="1.25.40.10">
    <property type="entry name" value="Tetratricopeptide repeat domain"/>
    <property type="match status" value="2"/>
</dbReference>
<evidence type="ECO:0000313" key="3">
    <source>
        <dbReference type="EMBL" id="KAF9584926.1"/>
    </source>
</evidence>
<name>A0A9P6G160_9FUNG</name>
<dbReference type="Pfam" id="PF01535">
    <property type="entry name" value="PPR"/>
    <property type="match status" value="2"/>
</dbReference>
<accession>A0A9P6G160</accession>
<dbReference type="PANTHER" id="PTHR47938:SF35">
    <property type="entry name" value="PENTATRICOPEPTIDE REPEAT-CONTAINING PROTEIN 4, MITOCHONDRIAL-RELATED"/>
    <property type="match status" value="1"/>
</dbReference>
<dbReference type="GO" id="GO:0140053">
    <property type="term" value="P:mitochondrial gene expression"/>
    <property type="evidence" value="ECO:0007669"/>
    <property type="project" value="TreeGrafter"/>
</dbReference>
<dbReference type="EMBL" id="JAABOA010000296">
    <property type="protein sequence ID" value="KAF9584926.1"/>
    <property type="molecule type" value="Genomic_DNA"/>
</dbReference>
<dbReference type="GO" id="GO:0005739">
    <property type="term" value="C:mitochondrion"/>
    <property type="evidence" value="ECO:0007669"/>
    <property type="project" value="TreeGrafter"/>
</dbReference>
<keyword evidence="4" id="KW-1185">Reference proteome</keyword>
<dbReference type="InterPro" id="IPR011990">
    <property type="entry name" value="TPR-like_helical_dom_sf"/>
</dbReference>
<dbReference type="AlphaFoldDB" id="A0A9P6G160"/>
<dbReference type="GO" id="GO:0003729">
    <property type="term" value="F:mRNA binding"/>
    <property type="evidence" value="ECO:0007669"/>
    <property type="project" value="TreeGrafter"/>
</dbReference>
<evidence type="ECO:0000313" key="4">
    <source>
        <dbReference type="Proteomes" id="UP000780801"/>
    </source>
</evidence>
<feature type="compositionally biased region" description="Polar residues" evidence="2">
    <location>
        <begin position="41"/>
        <end position="54"/>
    </location>
</feature>
<dbReference type="OrthoDB" id="185373at2759"/>
<proteinExistence type="predicted"/>
<dbReference type="PANTHER" id="PTHR47938">
    <property type="entry name" value="RESPIRATORY COMPLEX I CHAPERONE (CIA84), PUTATIVE (AFU_ORTHOLOGUE AFUA_2G06020)-RELATED"/>
    <property type="match status" value="1"/>
</dbReference>
<protein>
    <submittedName>
        <fullName evidence="3">Uncharacterized protein</fullName>
    </submittedName>
</protein>
<feature type="repeat" description="PPR" evidence="1">
    <location>
        <begin position="548"/>
        <end position="582"/>
    </location>
</feature>
<evidence type="ECO:0000256" key="2">
    <source>
        <dbReference type="SAM" id="MobiDB-lite"/>
    </source>
</evidence>
<feature type="region of interest" description="Disordered" evidence="2">
    <location>
        <begin position="28"/>
        <end position="54"/>
    </location>
</feature>
<reference evidence="3" key="1">
    <citation type="journal article" date="2020" name="Fungal Divers.">
        <title>Resolving the Mortierellaceae phylogeny through synthesis of multi-gene phylogenetics and phylogenomics.</title>
        <authorList>
            <person name="Vandepol N."/>
            <person name="Liber J."/>
            <person name="Desiro A."/>
            <person name="Na H."/>
            <person name="Kennedy M."/>
            <person name="Barry K."/>
            <person name="Grigoriev I.V."/>
            <person name="Miller A.N."/>
            <person name="O'Donnell K."/>
            <person name="Stajich J.E."/>
            <person name="Bonito G."/>
        </authorList>
    </citation>
    <scope>NUCLEOTIDE SEQUENCE</scope>
    <source>
        <strain evidence="3">KOD1015</strain>
    </source>
</reference>
<gene>
    <name evidence="3" type="ORF">BGW38_004644</name>
</gene>
<sequence>MATQECVKHVSRSIGYRPCQQQRLYTSSATAEHSVHRSDESNLSSLPTSDLVSNNIPPMKSSTSVLLEHLDKAIKNQERYASYTIYTYLRRRALHPKYMRPWFNSQIKLLRLLHYRRIKETSPTSTTSRTMERKEDMQNQILCYLKTRIFKEHDNAEALTALVDAIAHSKALLKLAGEDLLNSQPAAWREALRVLEDCAAEYVPLLVQGSPGASGNVNNHSSDLTMGLWKNSYFESELSALMTKLMGRLVYTHTYLVRTSLDNMSSKFGIQSTVQMHTILLRYYAMLGRGGCQDALSIIAQMDAACLSWKQDPAVYDYLLHSLSHMPDQGVLADQIVRQMLSNDVIPREHAMKAALLCAARSGDLEACSRYIECMHQDWGLTVSDRMKAILIYVCAKRGDFDSALELLKQLSISSSGLHSGKRDIELDAQNTATTDPPQETPEVGMHDYTLSDILSSQSLINKTNLLLARINQSYIKYPKMKQSSQELMKEEVADVLELFSSIIKDPKRSDTHLYTIMMQYLSTLPSPLPGMMYLYNDMRASKRTKPNSITYKIMLEACAEHLEMEIGERLWKEMKEANIPADCHVRSVYVKGWGKLGHLAKAEWISNEGLAAQKIQDELRRSLHFESAVVRSKSKTTKDSVNKKEAAIPPSPPRLVPKMISLTVLHELMRANRSHNRPERVLELYQEIYSGQWGRSISPNQFTLSIVLQACSSRSTRDGLIDRAIEFADHYITQRRLWVEQDVEEETNTGEKARTQSDSEFFGMEEYLASNGPSVFSDFNYQLYYAMLGKHHRQHKLVEVWKEMMKTIEYAPSHLTVNLATEALENVQWGAGPIKEIRKELRQRWPSVDWASRGRRLVPGDADDDVIEGAGGRFWR</sequence>